<evidence type="ECO:0000313" key="13">
    <source>
        <dbReference type="EMBL" id="CAD7203372.1"/>
    </source>
</evidence>
<comment type="subcellular location">
    <subcellularLocation>
        <location evidence="2">Cytoplasm</location>
    </subcellularLocation>
    <subcellularLocation>
        <location evidence="1">Nucleus</location>
    </subcellularLocation>
</comment>
<dbReference type="InterPro" id="IPR013083">
    <property type="entry name" value="Znf_RING/FYVE/PHD"/>
</dbReference>
<evidence type="ECO:0000256" key="5">
    <source>
        <dbReference type="ARBA" id="ARBA00022490"/>
    </source>
</evidence>
<dbReference type="Pfam" id="PF12678">
    <property type="entry name" value="zf-rbx1"/>
    <property type="match status" value="1"/>
</dbReference>
<keyword evidence="8" id="KW-0833">Ubl conjugation pathway</keyword>
<evidence type="ECO:0000256" key="11">
    <source>
        <dbReference type="PROSITE-ProRule" id="PRU00175"/>
    </source>
</evidence>
<keyword evidence="7 11" id="KW-0863">Zinc-finger</keyword>
<evidence type="ECO:0000256" key="10">
    <source>
        <dbReference type="ARBA" id="ARBA00023242"/>
    </source>
</evidence>
<dbReference type="Gene3D" id="3.30.40.10">
    <property type="entry name" value="Zinc/RING finger domain, C3HC4 (zinc finger)"/>
    <property type="match status" value="1"/>
</dbReference>
<dbReference type="InterPro" id="IPR024766">
    <property type="entry name" value="Znf_RING_H2"/>
</dbReference>
<evidence type="ECO:0000256" key="6">
    <source>
        <dbReference type="ARBA" id="ARBA00022723"/>
    </source>
</evidence>
<protein>
    <recommendedName>
        <fullName evidence="12">RING-type domain-containing protein</fullName>
    </recommendedName>
</protein>
<accession>A0A7R8VV78</accession>
<dbReference type="GO" id="GO:0005737">
    <property type="term" value="C:cytoplasm"/>
    <property type="evidence" value="ECO:0007669"/>
    <property type="project" value="UniProtKB-SubCell"/>
</dbReference>
<dbReference type="FunFam" id="3.30.40.10:FF:000273">
    <property type="entry name" value="E3 ubiquitin-protein ligase RBX1"/>
    <property type="match status" value="1"/>
</dbReference>
<feature type="domain" description="RING-type" evidence="12">
    <location>
        <begin position="18"/>
        <end position="71"/>
    </location>
</feature>
<reference evidence="13" key="1">
    <citation type="submission" date="2020-11" db="EMBL/GenBank/DDBJ databases">
        <authorList>
            <person name="Tran Van P."/>
        </authorList>
    </citation>
    <scope>NUCLEOTIDE SEQUENCE</scope>
</reference>
<organism evidence="13">
    <name type="scientific">Timema douglasi</name>
    <name type="common">Walking stick</name>
    <dbReference type="NCBI Taxonomy" id="61478"/>
    <lineage>
        <taxon>Eukaryota</taxon>
        <taxon>Metazoa</taxon>
        <taxon>Ecdysozoa</taxon>
        <taxon>Arthropoda</taxon>
        <taxon>Hexapoda</taxon>
        <taxon>Insecta</taxon>
        <taxon>Pterygota</taxon>
        <taxon>Neoptera</taxon>
        <taxon>Polyneoptera</taxon>
        <taxon>Phasmatodea</taxon>
        <taxon>Timematodea</taxon>
        <taxon>Timematoidea</taxon>
        <taxon>Timematidae</taxon>
        <taxon>Timema</taxon>
    </lineage>
</organism>
<comment type="similarity">
    <text evidence="4">Belongs to the RING-box family.</text>
</comment>
<dbReference type="PROSITE" id="PS50089">
    <property type="entry name" value="ZF_RING_2"/>
    <property type="match status" value="1"/>
</dbReference>
<comment type="pathway">
    <text evidence="3">Protein modification; protein ubiquitination.</text>
</comment>
<dbReference type="InterPro" id="IPR051031">
    <property type="entry name" value="RING-box_E3_Ubiquitin_Ligase"/>
</dbReference>
<sequence>MMWNAVALWAWDIVMDNCAICRNHIMEVCIECQASGMAEDCNVAWGVCSHAFHFHCISRWLKTRQVCPLDNREWEFQNGIGMKTVEFIGTILAFSPREYDKPLRKKPSQMHSAGNQTPTFPCPGEQTRRACLSSNLPAEFLLFPTSFLSSAVHLITHSSHDVQFLVDAPTTLCGTPSMAIFSVVCHLPPGNDICQLSVSTKEAMGLLYKLSHGVNTLGENKPQVTQPRFKAQSTHPQLSMLLQE</sequence>
<evidence type="ECO:0000259" key="12">
    <source>
        <dbReference type="PROSITE" id="PS50089"/>
    </source>
</evidence>
<dbReference type="CDD" id="cd16485">
    <property type="entry name" value="mRING-H2-C3H2C2D_RBX1"/>
    <property type="match status" value="1"/>
</dbReference>
<name>A0A7R8VV78_TIMDO</name>
<dbReference type="AlphaFoldDB" id="A0A7R8VV78"/>
<dbReference type="InterPro" id="IPR001841">
    <property type="entry name" value="Znf_RING"/>
</dbReference>
<evidence type="ECO:0000256" key="8">
    <source>
        <dbReference type="ARBA" id="ARBA00022786"/>
    </source>
</evidence>
<dbReference type="GO" id="GO:0031463">
    <property type="term" value="C:Cul3-RING ubiquitin ligase complex"/>
    <property type="evidence" value="ECO:0007669"/>
    <property type="project" value="UniProtKB-ARBA"/>
</dbReference>
<dbReference type="GO" id="GO:0005634">
    <property type="term" value="C:nucleus"/>
    <property type="evidence" value="ECO:0007669"/>
    <property type="project" value="UniProtKB-SubCell"/>
</dbReference>
<keyword evidence="10" id="KW-0539">Nucleus</keyword>
<keyword evidence="9" id="KW-0862">Zinc</keyword>
<keyword evidence="5" id="KW-0963">Cytoplasm</keyword>
<gene>
    <name evidence="13" type="ORF">TDIB3V08_LOCUS9545</name>
</gene>
<dbReference type="EMBL" id="OA570522">
    <property type="protein sequence ID" value="CAD7203372.1"/>
    <property type="molecule type" value="Genomic_DNA"/>
</dbReference>
<evidence type="ECO:0000256" key="3">
    <source>
        <dbReference type="ARBA" id="ARBA00004906"/>
    </source>
</evidence>
<evidence type="ECO:0000256" key="4">
    <source>
        <dbReference type="ARBA" id="ARBA00009273"/>
    </source>
</evidence>
<dbReference type="GO" id="GO:0008270">
    <property type="term" value="F:zinc ion binding"/>
    <property type="evidence" value="ECO:0007669"/>
    <property type="project" value="UniProtKB-KW"/>
</dbReference>
<evidence type="ECO:0000256" key="2">
    <source>
        <dbReference type="ARBA" id="ARBA00004496"/>
    </source>
</evidence>
<proteinExistence type="inferred from homology"/>
<dbReference type="SUPFAM" id="SSF57850">
    <property type="entry name" value="RING/U-box"/>
    <property type="match status" value="1"/>
</dbReference>
<evidence type="ECO:0000256" key="7">
    <source>
        <dbReference type="ARBA" id="ARBA00022771"/>
    </source>
</evidence>
<evidence type="ECO:0000256" key="1">
    <source>
        <dbReference type="ARBA" id="ARBA00004123"/>
    </source>
</evidence>
<dbReference type="PANTHER" id="PTHR11210">
    <property type="entry name" value="RING BOX"/>
    <property type="match status" value="1"/>
</dbReference>
<evidence type="ECO:0000256" key="9">
    <source>
        <dbReference type="ARBA" id="ARBA00022833"/>
    </source>
</evidence>
<keyword evidence="6" id="KW-0479">Metal-binding</keyword>